<feature type="domain" description="Protein kinase" evidence="7">
    <location>
        <begin position="15"/>
        <end position="277"/>
    </location>
</feature>
<dbReference type="Gene3D" id="3.30.200.20">
    <property type="entry name" value="Phosphorylase Kinase, domain 1"/>
    <property type="match status" value="1"/>
</dbReference>
<dbReference type="Pfam" id="PF00069">
    <property type="entry name" value="Pkinase"/>
    <property type="match status" value="1"/>
</dbReference>
<keyword evidence="2" id="KW-0723">Serine/threonine-protein kinase</keyword>
<dbReference type="PANTHER" id="PTHR43289:SF6">
    <property type="entry name" value="SERINE_THREONINE-PROTEIN KINASE NEKL-3"/>
    <property type="match status" value="1"/>
</dbReference>
<protein>
    <recommendedName>
        <fullName evidence="1">non-specific serine/threonine protein kinase</fullName>
        <ecNumber evidence="1">2.7.11.1</ecNumber>
    </recommendedName>
</protein>
<evidence type="ECO:0000256" key="5">
    <source>
        <dbReference type="ARBA" id="ARBA00022777"/>
    </source>
</evidence>
<keyword evidence="4" id="KW-0547">Nucleotide-binding</keyword>
<dbReference type="InterPro" id="IPR011009">
    <property type="entry name" value="Kinase-like_dom_sf"/>
</dbReference>
<sequence>MATERVLSELFRYTIEDPGPLHSGGCGHLWKAHDRLFGESVAIKTIRSDLTAQALRKVQASFATEAIVTARLSRKCQNIVPVRDLGRIDSVLYLVMDWIESGDGTSPDVSHLMGRASVASAKKILLQVCDAVSAAHADGIVHSAIAPWNIVYRKSTDAYLLADFGLVRVVESHLISTPSRSLLQGGRLAFLPAYARRDIGRVSYASDVFALAVTFWSLLDPQALRHEDCAPPVIRVMRDQVDAPPQVRAMIARFIDGHSKNDSVSDFMDYLYRIPVR</sequence>
<dbReference type="SMART" id="SM00220">
    <property type="entry name" value="S_TKc"/>
    <property type="match status" value="1"/>
</dbReference>
<keyword evidence="6" id="KW-0067">ATP-binding</keyword>
<evidence type="ECO:0000256" key="6">
    <source>
        <dbReference type="ARBA" id="ARBA00022840"/>
    </source>
</evidence>
<keyword evidence="5 8" id="KW-0418">Kinase</keyword>
<reference evidence="8 9" key="1">
    <citation type="submission" date="2024-06" db="EMBL/GenBank/DDBJ databases">
        <title>The Natural Products Discovery Center: Release of the First 8490 Sequenced Strains for Exploring Actinobacteria Biosynthetic Diversity.</title>
        <authorList>
            <person name="Kalkreuter E."/>
            <person name="Kautsar S.A."/>
            <person name="Yang D."/>
            <person name="Bader C.D."/>
            <person name="Teijaro C.N."/>
            <person name="Fluegel L."/>
            <person name="Davis C.M."/>
            <person name="Simpson J.R."/>
            <person name="Lauterbach L."/>
            <person name="Steele A.D."/>
            <person name="Gui C."/>
            <person name="Meng S."/>
            <person name="Li G."/>
            <person name="Viehrig K."/>
            <person name="Ye F."/>
            <person name="Su P."/>
            <person name="Kiefer A.F."/>
            <person name="Nichols A."/>
            <person name="Cepeda A.J."/>
            <person name="Yan W."/>
            <person name="Fan B."/>
            <person name="Jiang Y."/>
            <person name="Adhikari A."/>
            <person name="Zheng C.-J."/>
            <person name="Schuster L."/>
            <person name="Cowan T.M."/>
            <person name="Smanski M.J."/>
            <person name="Chevrette M.G."/>
            <person name="De Carvalho L.P.S."/>
            <person name="Shen B."/>
        </authorList>
    </citation>
    <scope>NUCLEOTIDE SEQUENCE [LARGE SCALE GENOMIC DNA]</scope>
    <source>
        <strain evidence="8 9">NPDC000155</strain>
    </source>
</reference>
<evidence type="ECO:0000259" key="7">
    <source>
        <dbReference type="PROSITE" id="PS50011"/>
    </source>
</evidence>
<dbReference type="GO" id="GO:0016301">
    <property type="term" value="F:kinase activity"/>
    <property type="evidence" value="ECO:0007669"/>
    <property type="project" value="UniProtKB-KW"/>
</dbReference>
<dbReference type="Gene3D" id="1.10.510.10">
    <property type="entry name" value="Transferase(Phosphotransferase) domain 1"/>
    <property type="match status" value="1"/>
</dbReference>
<dbReference type="EMBL" id="JBEPFB010000006">
    <property type="protein sequence ID" value="MER7373979.1"/>
    <property type="molecule type" value="Genomic_DNA"/>
</dbReference>
<dbReference type="Proteomes" id="UP001486207">
    <property type="component" value="Unassembled WGS sequence"/>
</dbReference>
<evidence type="ECO:0000256" key="3">
    <source>
        <dbReference type="ARBA" id="ARBA00022679"/>
    </source>
</evidence>
<name>A0ABV1XQU2_9ACTN</name>
<keyword evidence="9" id="KW-1185">Reference proteome</keyword>
<proteinExistence type="predicted"/>
<evidence type="ECO:0000256" key="2">
    <source>
        <dbReference type="ARBA" id="ARBA00022527"/>
    </source>
</evidence>
<gene>
    <name evidence="8" type="ORF">ABT384_15170</name>
</gene>
<evidence type="ECO:0000256" key="1">
    <source>
        <dbReference type="ARBA" id="ARBA00012513"/>
    </source>
</evidence>
<keyword evidence="3" id="KW-0808">Transferase</keyword>
<evidence type="ECO:0000256" key="4">
    <source>
        <dbReference type="ARBA" id="ARBA00022741"/>
    </source>
</evidence>
<dbReference type="PROSITE" id="PS50011">
    <property type="entry name" value="PROTEIN_KINASE_DOM"/>
    <property type="match status" value="1"/>
</dbReference>
<dbReference type="SUPFAM" id="SSF56112">
    <property type="entry name" value="Protein kinase-like (PK-like)"/>
    <property type="match status" value="1"/>
</dbReference>
<dbReference type="PANTHER" id="PTHR43289">
    <property type="entry name" value="MITOGEN-ACTIVATED PROTEIN KINASE KINASE KINASE 20-RELATED"/>
    <property type="match status" value="1"/>
</dbReference>
<comment type="caution">
    <text evidence="8">The sequence shown here is derived from an EMBL/GenBank/DDBJ whole genome shotgun (WGS) entry which is preliminary data.</text>
</comment>
<organism evidence="8 9">
    <name type="scientific">Streptomyces lanatus</name>
    <dbReference type="NCBI Taxonomy" id="66900"/>
    <lineage>
        <taxon>Bacteria</taxon>
        <taxon>Bacillati</taxon>
        <taxon>Actinomycetota</taxon>
        <taxon>Actinomycetes</taxon>
        <taxon>Kitasatosporales</taxon>
        <taxon>Streptomycetaceae</taxon>
        <taxon>Streptomyces</taxon>
    </lineage>
</organism>
<dbReference type="InterPro" id="IPR000719">
    <property type="entry name" value="Prot_kinase_dom"/>
</dbReference>
<dbReference type="EC" id="2.7.11.1" evidence="1"/>
<evidence type="ECO:0000313" key="8">
    <source>
        <dbReference type="EMBL" id="MER7373979.1"/>
    </source>
</evidence>
<evidence type="ECO:0000313" key="9">
    <source>
        <dbReference type="Proteomes" id="UP001486207"/>
    </source>
</evidence>
<dbReference type="RefSeq" id="WP_190071127.1">
    <property type="nucleotide sequence ID" value="NZ_BNBM01000006.1"/>
</dbReference>
<accession>A0ABV1XQU2</accession>